<proteinExistence type="predicted"/>
<dbReference type="GO" id="GO:0046872">
    <property type="term" value="F:metal ion binding"/>
    <property type="evidence" value="ECO:0007669"/>
    <property type="project" value="UniProtKB-KW"/>
</dbReference>
<keyword evidence="5" id="KW-0021">Allosteric enzyme</keyword>
<evidence type="ECO:0000256" key="3">
    <source>
        <dbReference type="ARBA" id="ARBA00012055"/>
    </source>
</evidence>
<keyword evidence="8 12" id="KW-0418">Kinase</keyword>
<dbReference type="GO" id="GO:0048029">
    <property type="term" value="F:monosaccharide binding"/>
    <property type="evidence" value="ECO:0007669"/>
    <property type="project" value="TreeGrafter"/>
</dbReference>
<keyword evidence="4" id="KW-0963">Cytoplasm</keyword>
<evidence type="ECO:0000313" key="12">
    <source>
        <dbReference type="EMBL" id="MPM59676.1"/>
    </source>
</evidence>
<dbReference type="InterPro" id="IPR035966">
    <property type="entry name" value="PKF_sf"/>
</dbReference>
<name>A0A645B3M9_9ZZZZ</name>
<dbReference type="EMBL" id="VSSQ01017403">
    <property type="protein sequence ID" value="MPM59676.1"/>
    <property type="molecule type" value="Genomic_DNA"/>
</dbReference>
<dbReference type="UniPathway" id="UPA00109">
    <property type="reaction ID" value="UER00182"/>
</dbReference>
<dbReference type="GO" id="GO:0042802">
    <property type="term" value="F:identical protein binding"/>
    <property type="evidence" value="ECO:0007669"/>
    <property type="project" value="TreeGrafter"/>
</dbReference>
<evidence type="ECO:0000259" key="11">
    <source>
        <dbReference type="Pfam" id="PF00365"/>
    </source>
</evidence>
<dbReference type="GO" id="GO:0061621">
    <property type="term" value="P:canonical glycolysis"/>
    <property type="evidence" value="ECO:0007669"/>
    <property type="project" value="TreeGrafter"/>
</dbReference>
<evidence type="ECO:0000256" key="10">
    <source>
        <dbReference type="ARBA" id="ARBA00023152"/>
    </source>
</evidence>
<dbReference type="PANTHER" id="PTHR13697:SF4">
    <property type="entry name" value="ATP-DEPENDENT 6-PHOSPHOFRUCTOKINASE"/>
    <property type="match status" value="1"/>
</dbReference>
<keyword evidence="10" id="KW-0324">Glycolysis</keyword>
<comment type="caution">
    <text evidence="12">The sequence shown here is derived from an EMBL/GenBank/DDBJ whole genome shotgun (WGS) entry which is preliminary data.</text>
</comment>
<accession>A0A645B3M9</accession>
<dbReference type="Gene3D" id="3.40.50.460">
    <property type="entry name" value="Phosphofructokinase domain"/>
    <property type="match status" value="1"/>
</dbReference>
<evidence type="ECO:0000256" key="8">
    <source>
        <dbReference type="ARBA" id="ARBA00022777"/>
    </source>
</evidence>
<evidence type="ECO:0000256" key="6">
    <source>
        <dbReference type="ARBA" id="ARBA00022679"/>
    </source>
</evidence>
<evidence type="ECO:0000256" key="7">
    <source>
        <dbReference type="ARBA" id="ARBA00022723"/>
    </source>
</evidence>
<gene>
    <name evidence="12" type="primary">pfkA_18</name>
    <name evidence="12" type="ORF">SDC9_106522</name>
</gene>
<feature type="domain" description="Phosphofructokinase" evidence="11">
    <location>
        <begin position="1"/>
        <end position="178"/>
    </location>
</feature>
<sequence>MIAIGGDGTFRGARELSKYGVNTIGIPGTIDNDIACSHYSIGFDTAANTAIEAIDKLSDTMQSHQRTSVVEIMGRNAGHLAVYVGISVGATAIILPERPFDFEADVVEHIREAQYRGKHHHLIIVAEGTNSTNEIAQRCRDELGLDTRVTIIGHVQRGGSPSARDRVMATRMGHRAVEEILAGGTNLIVCYRNSQITTVSIDEAMTMTKDLDEYMYRVAQEITI</sequence>
<dbReference type="InterPro" id="IPR015912">
    <property type="entry name" value="Phosphofructokinase_CS"/>
</dbReference>
<evidence type="ECO:0000256" key="1">
    <source>
        <dbReference type="ARBA" id="ARBA00001946"/>
    </source>
</evidence>
<dbReference type="GO" id="GO:0016208">
    <property type="term" value="F:AMP binding"/>
    <property type="evidence" value="ECO:0007669"/>
    <property type="project" value="TreeGrafter"/>
</dbReference>
<protein>
    <recommendedName>
        <fullName evidence="3">6-phosphofructokinase</fullName>
        <ecNumber evidence="3">2.7.1.11</ecNumber>
    </recommendedName>
</protein>
<evidence type="ECO:0000256" key="9">
    <source>
        <dbReference type="ARBA" id="ARBA00022842"/>
    </source>
</evidence>
<dbReference type="GO" id="GO:0030388">
    <property type="term" value="P:fructose 1,6-bisphosphate metabolic process"/>
    <property type="evidence" value="ECO:0007669"/>
    <property type="project" value="TreeGrafter"/>
</dbReference>
<evidence type="ECO:0000256" key="4">
    <source>
        <dbReference type="ARBA" id="ARBA00022490"/>
    </source>
</evidence>
<dbReference type="PROSITE" id="PS00433">
    <property type="entry name" value="PHOSPHOFRUCTOKINASE"/>
    <property type="match status" value="1"/>
</dbReference>
<dbReference type="AlphaFoldDB" id="A0A645B3M9"/>
<dbReference type="FunFam" id="3.40.50.460:FF:000002">
    <property type="entry name" value="ATP-dependent 6-phosphofructokinase"/>
    <property type="match status" value="1"/>
</dbReference>
<dbReference type="GO" id="GO:0003872">
    <property type="term" value="F:6-phosphofructokinase activity"/>
    <property type="evidence" value="ECO:0007669"/>
    <property type="project" value="UniProtKB-EC"/>
</dbReference>
<dbReference type="PANTHER" id="PTHR13697">
    <property type="entry name" value="PHOSPHOFRUCTOKINASE"/>
    <property type="match status" value="1"/>
</dbReference>
<evidence type="ECO:0000256" key="5">
    <source>
        <dbReference type="ARBA" id="ARBA00022533"/>
    </source>
</evidence>
<dbReference type="GO" id="GO:0070095">
    <property type="term" value="F:fructose-6-phosphate binding"/>
    <property type="evidence" value="ECO:0007669"/>
    <property type="project" value="TreeGrafter"/>
</dbReference>
<dbReference type="GO" id="GO:0005945">
    <property type="term" value="C:6-phosphofructokinase complex"/>
    <property type="evidence" value="ECO:0007669"/>
    <property type="project" value="TreeGrafter"/>
</dbReference>
<evidence type="ECO:0000256" key="2">
    <source>
        <dbReference type="ARBA" id="ARBA00004496"/>
    </source>
</evidence>
<organism evidence="12">
    <name type="scientific">bioreactor metagenome</name>
    <dbReference type="NCBI Taxonomy" id="1076179"/>
    <lineage>
        <taxon>unclassified sequences</taxon>
        <taxon>metagenomes</taxon>
        <taxon>ecological metagenomes</taxon>
    </lineage>
</organism>
<dbReference type="NCBIfam" id="NF002872">
    <property type="entry name" value="PRK03202.1"/>
    <property type="match status" value="1"/>
</dbReference>
<dbReference type="InterPro" id="IPR000023">
    <property type="entry name" value="Phosphofructokinase_dom"/>
</dbReference>
<keyword evidence="6 12" id="KW-0808">Transferase</keyword>
<dbReference type="EC" id="2.7.1.11" evidence="3"/>
<comment type="cofactor">
    <cofactor evidence="1">
        <name>Mg(2+)</name>
        <dbReference type="ChEBI" id="CHEBI:18420"/>
    </cofactor>
</comment>
<comment type="subcellular location">
    <subcellularLocation>
        <location evidence="2">Cytoplasm</location>
    </subcellularLocation>
</comment>
<reference evidence="12" key="1">
    <citation type="submission" date="2019-08" db="EMBL/GenBank/DDBJ databases">
        <authorList>
            <person name="Kucharzyk K."/>
            <person name="Murdoch R.W."/>
            <person name="Higgins S."/>
            <person name="Loffler F."/>
        </authorList>
    </citation>
    <scope>NUCLEOTIDE SEQUENCE</scope>
</reference>
<dbReference type="Pfam" id="PF00365">
    <property type="entry name" value="PFK"/>
    <property type="match status" value="1"/>
</dbReference>
<dbReference type="GO" id="GO:0005524">
    <property type="term" value="F:ATP binding"/>
    <property type="evidence" value="ECO:0007669"/>
    <property type="project" value="TreeGrafter"/>
</dbReference>
<dbReference type="SUPFAM" id="SSF53784">
    <property type="entry name" value="Phosphofructokinase"/>
    <property type="match status" value="1"/>
</dbReference>
<dbReference type="GO" id="GO:0006002">
    <property type="term" value="P:fructose 6-phosphate metabolic process"/>
    <property type="evidence" value="ECO:0007669"/>
    <property type="project" value="TreeGrafter"/>
</dbReference>
<keyword evidence="7" id="KW-0479">Metal-binding</keyword>
<keyword evidence="9" id="KW-0460">Magnesium</keyword>